<accession>A0A7K1FUS6</accession>
<evidence type="ECO:0000259" key="1">
    <source>
        <dbReference type="Pfam" id="PF07883"/>
    </source>
</evidence>
<organism evidence="2 3">
    <name type="scientific">Nakamurella alba</name>
    <dbReference type="NCBI Taxonomy" id="2665158"/>
    <lineage>
        <taxon>Bacteria</taxon>
        <taxon>Bacillati</taxon>
        <taxon>Actinomycetota</taxon>
        <taxon>Actinomycetes</taxon>
        <taxon>Nakamurellales</taxon>
        <taxon>Nakamurellaceae</taxon>
        <taxon>Nakamurella</taxon>
    </lineage>
</organism>
<evidence type="ECO:0000313" key="3">
    <source>
        <dbReference type="Proteomes" id="UP000460221"/>
    </source>
</evidence>
<dbReference type="RefSeq" id="WP_154771092.1">
    <property type="nucleotide sequence ID" value="NZ_WLYK01000013.1"/>
</dbReference>
<dbReference type="InterPro" id="IPR013096">
    <property type="entry name" value="Cupin_2"/>
</dbReference>
<keyword evidence="3" id="KW-1185">Reference proteome</keyword>
<gene>
    <name evidence="2" type="ORF">GIS00_24490</name>
</gene>
<dbReference type="PANTHER" id="PTHR36156:SF2">
    <property type="entry name" value="CUPIN TYPE-2 DOMAIN-CONTAINING PROTEIN"/>
    <property type="match status" value="1"/>
</dbReference>
<dbReference type="Gene3D" id="2.60.120.10">
    <property type="entry name" value="Jelly Rolls"/>
    <property type="match status" value="1"/>
</dbReference>
<feature type="domain" description="Cupin type-2" evidence="1">
    <location>
        <begin position="110"/>
        <end position="169"/>
    </location>
</feature>
<dbReference type="SUPFAM" id="SSF51182">
    <property type="entry name" value="RmlC-like cupins"/>
    <property type="match status" value="1"/>
</dbReference>
<dbReference type="Pfam" id="PF07883">
    <property type="entry name" value="Cupin_2"/>
    <property type="match status" value="1"/>
</dbReference>
<reference evidence="2 3" key="1">
    <citation type="submission" date="2019-11" db="EMBL/GenBank/DDBJ databases">
        <authorList>
            <person name="Jiang L.-Q."/>
        </authorList>
    </citation>
    <scope>NUCLEOTIDE SEQUENCE [LARGE SCALE GENOMIC DNA]</scope>
    <source>
        <strain evidence="2 3">YIM 132087</strain>
    </source>
</reference>
<sequence>MDSIRRVVAGIDGTGKSVFVSDRQVHGIRPPILGGATLIDLFGEDGVPTVPNDGTDRTDRRYFPGRGGYRFTLFSYPPATRMTVPDDLPAAIAESAALAPGLEDAVSQPDGWHYTPTVDLEYVMEGEFTLYLDDGASKVLRAGDCIVHCGDKHSWVNESDQQATMLLVFIGADQDESRFGEWAIRHD</sequence>
<dbReference type="AlphaFoldDB" id="A0A7K1FUS6"/>
<dbReference type="PANTHER" id="PTHR36156">
    <property type="entry name" value="SLR2101 PROTEIN"/>
    <property type="match status" value="1"/>
</dbReference>
<dbReference type="InterPro" id="IPR011051">
    <property type="entry name" value="RmlC_Cupin_sf"/>
</dbReference>
<comment type="caution">
    <text evidence="2">The sequence shown here is derived from an EMBL/GenBank/DDBJ whole genome shotgun (WGS) entry which is preliminary data.</text>
</comment>
<name>A0A7K1FUS6_9ACTN</name>
<dbReference type="Proteomes" id="UP000460221">
    <property type="component" value="Unassembled WGS sequence"/>
</dbReference>
<dbReference type="InterPro" id="IPR047142">
    <property type="entry name" value="OryJ/VirC-like"/>
</dbReference>
<protein>
    <submittedName>
        <fullName evidence="2">Cupin domain-containing protein</fullName>
    </submittedName>
</protein>
<evidence type="ECO:0000313" key="2">
    <source>
        <dbReference type="EMBL" id="MTD17099.1"/>
    </source>
</evidence>
<proteinExistence type="predicted"/>
<dbReference type="EMBL" id="WLYK01000013">
    <property type="protein sequence ID" value="MTD17099.1"/>
    <property type="molecule type" value="Genomic_DNA"/>
</dbReference>
<dbReference type="InterPro" id="IPR014710">
    <property type="entry name" value="RmlC-like_jellyroll"/>
</dbReference>